<sequence length="149" mass="15860">MDEAVTFRDLSSRDPQVAGALAARAGRSALSWFPDRAETNGTGRRLILGVAVWSMYDLKLLDLVNDAVASGSHPGLQVAVFNIDELASPTELQRIFPGIGEVLQSPAVGYWEAGQLKETATGFHARQLIGRVLGFDPNLVLESPTAAAG</sequence>
<organism evidence="1 2">
    <name type="scientific">Gemmata palustris</name>
    <dbReference type="NCBI Taxonomy" id="2822762"/>
    <lineage>
        <taxon>Bacteria</taxon>
        <taxon>Pseudomonadati</taxon>
        <taxon>Planctomycetota</taxon>
        <taxon>Planctomycetia</taxon>
        <taxon>Gemmatales</taxon>
        <taxon>Gemmataceae</taxon>
        <taxon>Gemmata</taxon>
    </lineage>
</organism>
<evidence type="ECO:0000313" key="2">
    <source>
        <dbReference type="Proteomes" id="UP000676565"/>
    </source>
</evidence>
<gene>
    <name evidence="1" type="ORF">J8F10_04915</name>
</gene>
<dbReference type="RefSeq" id="WP_210652745.1">
    <property type="nucleotide sequence ID" value="NZ_JAGKQQ010000001.1"/>
</dbReference>
<protein>
    <submittedName>
        <fullName evidence="1">Uncharacterized protein</fullName>
    </submittedName>
</protein>
<accession>A0ABS5BLN7</accession>
<reference evidence="1 2" key="1">
    <citation type="submission" date="2021-04" db="EMBL/GenBank/DDBJ databases">
        <authorList>
            <person name="Ivanova A."/>
        </authorList>
    </citation>
    <scope>NUCLEOTIDE SEQUENCE [LARGE SCALE GENOMIC DNA]</scope>
    <source>
        <strain evidence="1 2">G18</strain>
    </source>
</reference>
<dbReference type="EMBL" id="JAGKQQ010000001">
    <property type="protein sequence ID" value="MBP3954625.1"/>
    <property type="molecule type" value="Genomic_DNA"/>
</dbReference>
<name>A0ABS5BLN7_9BACT</name>
<comment type="caution">
    <text evidence="1">The sequence shown here is derived from an EMBL/GenBank/DDBJ whole genome shotgun (WGS) entry which is preliminary data.</text>
</comment>
<dbReference type="Proteomes" id="UP000676565">
    <property type="component" value="Unassembled WGS sequence"/>
</dbReference>
<keyword evidence="2" id="KW-1185">Reference proteome</keyword>
<proteinExistence type="predicted"/>
<evidence type="ECO:0000313" key="1">
    <source>
        <dbReference type="EMBL" id="MBP3954625.1"/>
    </source>
</evidence>